<name>A0A1W2EWW8_9RHOB</name>
<dbReference type="EMBL" id="FWYD01000055">
    <property type="protein sequence ID" value="SMD14185.1"/>
    <property type="molecule type" value="Genomic_DNA"/>
</dbReference>
<gene>
    <name evidence="1" type="ORF">SAMN06295998_1551</name>
</gene>
<proteinExistence type="predicted"/>
<dbReference type="AlphaFoldDB" id="A0A1W2EWW8"/>
<reference evidence="1 2" key="1">
    <citation type="submission" date="2017-04" db="EMBL/GenBank/DDBJ databases">
        <authorList>
            <person name="Afonso C.L."/>
            <person name="Miller P.J."/>
            <person name="Scott M.A."/>
            <person name="Spackman E."/>
            <person name="Goraichik I."/>
            <person name="Dimitrov K.M."/>
            <person name="Suarez D.L."/>
            <person name="Swayne D.E."/>
        </authorList>
    </citation>
    <scope>NUCLEOTIDE SEQUENCE [LARGE SCALE GENOMIC DNA]</scope>
    <source>
        <strain evidence="1 2">CGMCC 1.12644</strain>
    </source>
</reference>
<accession>A0A1W2EWW8</accession>
<feature type="non-terminal residue" evidence="1">
    <location>
        <position position="1"/>
    </location>
</feature>
<protein>
    <submittedName>
        <fullName evidence="1">Uncharacterized protein</fullName>
    </submittedName>
</protein>
<sequence length="41" mass="4554">NLGLMGVGTLAFGAFIREITHVFERNILMSDKANLLDILLH</sequence>
<dbReference type="Proteomes" id="UP000192330">
    <property type="component" value="Unassembled WGS sequence"/>
</dbReference>
<evidence type="ECO:0000313" key="1">
    <source>
        <dbReference type="EMBL" id="SMD14185.1"/>
    </source>
</evidence>
<organism evidence="1 2">
    <name type="scientific">Primorskyibacter flagellatus</name>
    <dbReference type="NCBI Taxonomy" id="1387277"/>
    <lineage>
        <taxon>Bacteria</taxon>
        <taxon>Pseudomonadati</taxon>
        <taxon>Pseudomonadota</taxon>
        <taxon>Alphaproteobacteria</taxon>
        <taxon>Rhodobacterales</taxon>
        <taxon>Roseobacteraceae</taxon>
        <taxon>Primorskyibacter</taxon>
    </lineage>
</organism>
<keyword evidence="2" id="KW-1185">Reference proteome</keyword>
<evidence type="ECO:0000313" key="2">
    <source>
        <dbReference type="Proteomes" id="UP000192330"/>
    </source>
</evidence>
<dbReference type="STRING" id="1387277.SAMN06295998_1551"/>